<comment type="caution">
    <text evidence="3">The sequence shown here is derived from an EMBL/GenBank/DDBJ whole genome shotgun (WGS) entry which is preliminary data.</text>
</comment>
<dbReference type="Pfam" id="PF00481">
    <property type="entry name" value="PP2C"/>
    <property type="match status" value="1"/>
</dbReference>
<dbReference type="Gene3D" id="3.60.40.10">
    <property type="entry name" value="PPM-type phosphatase domain"/>
    <property type="match status" value="1"/>
</dbReference>
<evidence type="ECO:0000313" key="4">
    <source>
        <dbReference type="Proteomes" id="UP000664859"/>
    </source>
</evidence>
<dbReference type="AlphaFoldDB" id="A0A835Z4T9"/>
<accession>A0A835Z4T9</accession>
<feature type="region of interest" description="Disordered" evidence="1">
    <location>
        <begin position="391"/>
        <end position="414"/>
    </location>
</feature>
<dbReference type="InterPro" id="IPR015655">
    <property type="entry name" value="PP2C"/>
</dbReference>
<organism evidence="3 4">
    <name type="scientific">Tribonema minus</name>
    <dbReference type="NCBI Taxonomy" id="303371"/>
    <lineage>
        <taxon>Eukaryota</taxon>
        <taxon>Sar</taxon>
        <taxon>Stramenopiles</taxon>
        <taxon>Ochrophyta</taxon>
        <taxon>PX clade</taxon>
        <taxon>Xanthophyceae</taxon>
        <taxon>Tribonematales</taxon>
        <taxon>Tribonemataceae</taxon>
        <taxon>Tribonema</taxon>
    </lineage>
</organism>
<evidence type="ECO:0000259" key="2">
    <source>
        <dbReference type="PROSITE" id="PS51746"/>
    </source>
</evidence>
<dbReference type="InterPro" id="IPR036457">
    <property type="entry name" value="PPM-type-like_dom_sf"/>
</dbReference>
<dbReference type="SMART" id="SM00332">
    <property type="entry name" value="PP2Cc"/>
    <property type="match status" value="1"/>
</dbReference>
<dbReference type="PANTHER" id="PTHR13832">
    <property type="entry name" value="PROTEIN PHOSPHATASE 2C"/>
    <property type="match status" value="1"/>
</dbReference>
<keyword evidence="4" id="KW-1185">Reference proteome</keyword>
<dbReference type="InterPro" id="IPR001932">
    <property type="entry name" value="PPM-type_phosphatase-like_dom"/>
</dbReference>
<dbReference type="CDD" id="cd00143">
    <property type="entry name" value="PP2Cc"/>
    <property type="match status" value="1"/>
</dbReference>
<dbReference type="SUPFAM" id="SSF81606">
    <property type="entry name" value="PP2C-like"/>
    <property type="match status" value="1"/>
</dbReference>
<evidence type="ECO:0000256" key="1">
    <source>
        <dbReference type="SAM" id="MobiDB-lite"/>
    </source>
</evidence>
<dbReference type="PANTHER" id="PTHR13832:SF589">
    <property type="entry name" value="[PYRUVATE DEHYDROGENASE [ACETYL-TRANSFERRING]]-PHOSPHATASE 2, MITOCHONDRIAL"/>
    <property type="match status" value="1"/>
</dbReference>
<dbReference type="OrthoDB" id="10264738at2759"/>
<dbReference type="GO" id="GO:0004722">
    <property type="term" value="F:protein serine/threonine phosphatase activity"/>
    <property type="evidence" value="ECO:0007669"/>
    <property type="project" value="InterPro"/>
</dbReference>
<feature type="compositionally biased region" description="Gly residues" evidence="1">
    <location>
        <begin position="396"/>
        <end position="409"/>
    </location>
</feature>
<dbReference type="EMBL" id="JAFCMP010000113">
    <property type="protein sequence ID" value="KAG5186149.1"/>
    <property type="molecule type" value="Genomic_DNA"/>
</dbReference>
<feature type="region of interest" description="Disordered" evidence="1">
    <location>
        <begin position="547"/>
        <end position="572"/>
    </location>
</feature>
<reference evidence="3" key="1">
    <citation type="submission" date="2021-02" db="EMBL/GenBank/DDBJ databases">
        <title>First Annotated Genome of the Yellow-green Alga Tribonema minus.</title>
        <authorList>
            <person name="Mahan K.M."/>
        </authorList>
    </citation>
    <scope>NUCLEOTIDE SEQUENCE</scope>
    <source>
        <strain evidence="3">UTEX B ZZ1240</strain>
    </source>
</reference>
<gene>
    <name evidence="3" type="ORF">JKP88DRAFT_244227</name>
</gene>
<name>A0A835Z4T9_9STRA</name>
<proteinExistence type="predicted"/>
<sequence length="572" mass="61258">MFAKRVLASWHESGAAEEDHFRLPFGEQGVTCAPTPDDSRAELPYRAPPVPIVYAKFTSIGNRSYQEDRLVTVQDLNQFIPPEVEADRTIRRSFYAVFDGPLVCTARRTYVTLGSQSPCGAAVTGAADGGDKCSQWLSENFHMALASHPLVGTDIKAALQQLWPTLDDKFYEYLETIQHRAAQQRPSMSQSTFNPEDPGVMAAAGPAGEGDWSFPRDGSTATVCVVEGNRAILANCGDSAAALVRRVGMRLVCEPLSENHGTLNSAETARIRSVGGELQVRGRARRVRAPPLCCVPWKSAPRKPRVYPGGLLVTRAYGDFYAKRAPLGGLPGALICGHGRLSRVELDGFGTDGGGGAGVVILASDGVWDAVPVWRMAAALERLVLEDIADEDEGDTGAGGEGGGGGGSLGASRHAGEDPVLLRTCKSLVMRAAEDACWGHPPHADNVSAILLQYGDGIGEIEEGGYVPAGVVVRPAVPPAASISKVDEEQWLFVQHRLGLQTLPVPFPQYKLHQQPMEEPAFVWTSQDDSQQSAEYVGHIQSALGSLVGSPEQSSRPPSEVHNVHKSRVFSP</sequence>
<dbReference type="Proteomes" id="UP000664859">
    <property type="component" value="Unassembled WGS sequence"/>
</dbReference>
<evidence type="ECO:0000313" key="3">
    <source>
        <dbReference type="EMBL" id="KAG5186149.1"/>
    </source>
</evidence>
<feature type="domain" description="PPM-type phosphatase" evidence="2">
    <location>
        <begin position="53"/>
        <end position="454"/>
    </location>
</feature>
<dbReference type="PROSITE" id="PS51746">
    <property type="entry name" value="PPM_2"/>
    <property type="match status" value="1"/>
</dbReference>
<protein>
    <submittedName>
        <fullName evidence="3">Phosphatase 2C-like domain-containing protein</fullName>
    </submittedName>
</protein>